<organism evidence="1 2">
    <name type="scientific">Fontibacter flavus</name>
    <dbReference type="NCBI Taxonomy" id="654838"/>
    <lineage>
        <taxon>Bacteria</taxon>
        <taxon>Pseudomonadati</taxon>
        <taxon>Bacteroidota</taxon>
        <taxon>Cytophagia</taxon>
        <taxon>Cytophagales</taxon>
        <taxon>Cyclobacteriaceae</taxon>
        <taxon>Fontibacter</taxon>
    </lineage>
</organism>
<accession>A0ABV6FQ00</accession>
<comment type="caution">
    <text evidence="1">The sequence shown here is derived from an EMBL/GenBank/DDBJ whole genome shotgun (WGS) entry which is preliminary data.</text>
</comment>
<dbReference type="RefSeq" id="WP_382386386.1">
    <property type="nucleotide sequence ID" value="NZ_JBHLWI010000008.1"/>
</dbReference>
<dbReference type="Proteomes" id="UP001589797">
    <property type="component" value="Unassembled WGS sequence"/>
</dbReference>
<evidence type="ECO:0000313" key="1">
    <source>
        <dbReference type="EMBL" id="MFC0261944.1"/>
    </source>
</evidence>
<sequence>MDLHRINNLWKFLSIKNNLKVECSKNGEVNYDIIKGSLTLKHAFNPQFFQQSRLTLADRNFQDKQCQQSYMAQKKRFGIKEKIISPASKVQFFPNELLVLHHKFDLEVQKDRFGNYKVTISPFMPKNIYEILDNVNLIARTFWVKNFFAEGIRN</sequence>
<dbReference type="EMBL" id="JBHLWI010000008">
    <property type="protein sequence ID" value="MFC0261944.1"/>
    <property type="molecule type" value="Genomic_DNA"/>
</dbReference>
<protein>
    <submittedName>
        <fullName evidence="1">Uncharacterized protein</fullName>
    </submittedName>
</protein>
<keyword evidence="2" id="KW-1185">Reference proteome</keyword>
<evidence type="ECO:0000313" key="2">
    <source>
        <dbReference type="Proteomes" id="UP001589797"/>
    </source>
</evidence>
<reference evidence="1 2" key="1">
    <citation type="submission" date="2024-09" db="EMBL/GenBank/DDBJ databases">
        <authorList>
            <person name="Sun Q."/>
            <person name="Mori K."/>
        </authorList>
    </citation>
    <scope>NUCLEOTIDE SEQUENCE [LARGE SCALE GENOMIC DNA]</scope>
    <source>
        <strain evidence="1 2">CCM 7650</strain>
    </source>
</reference>
<proteinExistence type="predicted"/>
<gene>
    <name evidence="1" type="ORF">ACFFIP_04560</name>
</gene>
<name>A0ABV6FQ00_9BACT</name>